<evidence type="ECO:0000256" key="1">
    <source>
        <dbReference type="ARBA" id="ARBA00009820"/>
    </source>
</evidence>
<comment type="caution">
    <text evidence="2">The sequence shown here is derived from an EMBL/GenBank/DDBJ whole genome shotgun (WGS) entry which is preliminary data.</text>
</comment>
<proteinExistence type="inferred from homology"/>
<dbReference type="PANTHER" id="PTHR36842:SF2">
    <property type="entry name" value="SLR0505 PROTEIN"/>
    <property type="match status" value="1"/>
</dbReference>
<dbReference type="RefSeq" id="WP_152153202.1">
    <property type="nucleotide sequence ID" value="NZ_WELC01000015.1"/>
</dbReference>
<comment type="similarity">
    <text evidence="1">Belongs to the TolB family.</text>
</comment>
<dbReference type="SUPFAM" id="SSF82171">
    <property type="entry name" value="DPP6 N-terminal domain-like"/>
    <property type="match status" value="1"/>
</dbReference>
<evidence type="ECO:0008006" key="4">
    <source>
        <dbReference type="Google" id="ProtNLM"/>
    </source>
</evidence>
<dbReference type="InterPro" id="IPR011659">
    <property type="entry name" value="WD40"/>
</dbReference>
<organism evidence="2 3">
    <name type="scientific">Stenotrophomonas rhizophila</name>
    <dbReference type="NCBI Taxonomy" id="216778"/>
    <lineage>
        <taxon>Bacteria</taxon>
        <taxon>Pseudomonadati</taxon>
        <taxon>Pseudomonadota</taxon>
        <taxon>Gammaproteobacteria</taxon>
        <taxon>Lysobacterales</taxon>
        <taxon>Lysobacteraceae</taxon>
        <taxon>Stenotrophomonas</taxon>
    </lineage>
</organism>
<dbReference type="EMBL" id="WELC01000015">
    <property type="protein sequence ID" value="KAB7629786.1"/>
    <property type="molecule type" value="Genomic_DNA"/>
</dbReference>
<sequence>MKRRNRRVPFSSPLIPWVILMVAISVSAAPANRQPSPSLLSLGDDGRQGNAFSVRPEISADGQVVAFISMASNLVTDARPGLNIYVRDVGLETTRLAYRDAGAIGAVDTDPTISGNGKVVALASTVGIGFHTSARQIVLVEGDERDVVSRNDDGDVSTGQSVTPSLSFNGRRVAFVAVAENLAPGCSERFSAIYLRDRATGTTRCLSVGKDGQPADGASLQPVISADGMFVAFRSAATNLVAGDTNGVDDVFVYSVGEATLRRVSVGADGAQAEGESSDPSISGDGTNIAFLSRAGNLDRRAMNGEYAVFVRDLSNSTTRLASVSSKGKAAETFSGQPRISADGRYVAFLSPSSVLAGKRSNGKRQIYRHDLSTGDTILVSRGHDALPGNGNSFQPAISANGQMMAFRSAASNLVKEDTNLTDDVFHITLPVSDR</sequence>
<dbReference type="PANTHER" id="PTHR36842">
    <property type="entry name" value="PROTEIN TOLB HOMOLOG"/>
    <property type="match status" value="1"/>
</dbReference>
<reference evidence="2 3" key="1">
    <citation type="submission" date="2019-10" db="EMBL/GenBank/DDBJ databases">
        <title>Halotolerant bacteria associated to Saharan-endemic halophytes Stipa tenacissima L. and Atriplex halimus L mitigate salt stress and promote growth of tomato plants.</title>
        <authorList>
            <person name="Dif G."/>
        </authorList>
    </citation>
    <scope>NUCLEOTIDE SEQUENCE [LARGE SCALE GENOMIC DNA]</scope>
    <source>
        <strain evidence="2 3">IS26</strain>
    </source>
</reference>
<gene>
    <name evidence="2" type="ORF">F9K92_12420</name>
</gene>
<evidence type="ECO:0000313" key="2">
    <source>
        <dbReference type="EMBL" id="KAB7629786.1"/>
    </source>
</evidence>
<name>A0A7V7YF33_9GAMM</name>
<accession>A0A7V7YF33</accession>
<protein>
    <recommendedName>
        <fullName evidence="4">WD40 repeat protein</fullName>
    </recommendedName>
</protein>
<dbReference type="AlphaFoldDB" id="A0A7V7YF33"/>
<dbReference type="Proteomes" id="UP000449004">
    <property type="component" value="Unassembled WGS sequence"/>
</dbReference>
<dbReference type="Pfam" id="PF07676">
    <property type="entry name" value="PD40"/>
    <property type="match status" value="3"/>
</dbReference>
<dbReference type="Gene3D" id="2.120.10.30">
    <property type="entry name" value="TolB, C-terminal domain"/>
    <property type="match status" value="2"/>
</dbReference>
<dbReference type="InterPro" id="IPR011042">
    <property type="entry name" value="6-blade_b-propeller_TolB-like"/>
</dbReference>
<evidence type="ECO:0000313" key="3">
    <source>
        <dbReference type="Proteomes" id="UP000449004"/>
    </source>
</evidence>